<accession>A0A0F9U912</accession>
<name>A0A0F9U912_9ZZZZ</name>
<evidence type="ECO:0000313" key="1">
    <source>
        <dbReference type="EMBL" id="KKN83797.1"/>
    </source>
</evidence>
<reference evidence="1" key="1">
    <citation type="journal article" date="2015" name="Nature">
        <title>Complex archaea that bridge the gap between prokaryotes and eukaryotes.</title>
        <authorList>
            <person name="Spang A."/>
            <person name="Saw J.H."/>
            <person name="Jorgensen S.L."/>
            <person name="Zaremba-Niedzwiedzka K."/>
            <person name="Martijn J."/>
            <person name="Lind A.E."/>
            <person name="van Eijk R."/>
            <person name="Schleper C."/>
            <person name="Guy L."/>
            <person name="Ettema T.J."/>
        </authorList>
    </citation>
    <scope>NUCLEOTIDE SEQUENCE</scope>
</reference>
<organism evidence="1">
    <name type="scientific">marine sediment metagenome</name>
    <dbReference type="NCBI Taxonomy" id="412755"/>
    <lineage>
        <taxon>unclassified sequences</taxon>
        <taxon>metagenomes</taxon>
        <taxon>ecological metagenomes</taxon>
    </lineage>
</organism>
<proteinExistence type="predicted"/>
<dbReference type="EMBL" id="LAZR01000179">
    <property type="protein sequence ID" value="KKN83797.1"/>
    <property type="molecule type" value="Genomic_DNA"/>
</dbReference>
<dbReference type="AlphaFoldDB" id="A0A0F9U912"/>
<protein>
    <submittedName>
        <fullName evidence="1">Uncharacterized protein</fullName>
    </submittedName>
</protein>
<sequence>MLKITDGYCQAHKTKPDPEGVRNCYGELWICEGCKRVVCAGFGCADEAPDLCDDCWTDCQAAKQDSLEL</sequence>
<gene>
    <name evidence="1" type="ORF">LCGC14_0294500</name>
</gene>
<comment type="caution">
    <text evidence="1">The sequence shown here is derived from an EMBL/GenBank/DDBJ whole genome shotgun (WGS) entry which is preliminary data.</text>
</comment>